<dbReference type="Proteomes" id="UP001519460">
    <property type="component" value="Unassembled WGS sequence"/>
</dbReference>
<dbReference type="PANTHER" id="PTHR28588">
    <property type="entry name" value="HAUS AUGMIN-LIKE COMPLEX SUBUNIT 5"/>
    <property type="match status" value="1"/>
</dbReference>
<keyword evidence="1" id="KW-0175">Coiled coil</keyword>
<proteinExistence type="predicted"/>
<comment type="caution">
    <text evidence="2">The sequence shown here is derived from an EMBL/GenBank/DDBJ whole genome shotgun (WGS) entry which is preliminary data.</text>
</comment>
<keyword evidence="3" id="KW-1185">Reference proteome</keyword>
<organism evidence="2 3">
    <name type="scientific">Batillaria attramentaria</name>
    <dbReference type="NCBI Taxonomy" id="370345"/>
    <lineage>
        <taxon>Eukaryota</taxon>
        <taxon>Metazoa</taxon>
        <taxon>Spiralia</taxon>
        <taxon>Lophotrochozoa</taxon>
        <taxon>Mollusca</taxon>
        <taxon>Gastropoda</taxon>
        <taxon>Caenogastropoda</taxon>
        <taxon>Sorbeoconcha</taxon>
        <taxon>Cerithioidea</taxon>
        <taxon>Batillariidae</taxon>
        <taxon>Batillaria</taxon>
    </lineage>
</organism>
<name>A0ABD0JJD8_9CAEN</name>
<evidence type="ECO:0000313" key="3">
    <source>
        <dbReference type="Proteomes" id="UP001519460"/>
    </source>
</evidence>
<gene>
    <name evidence="2" type="ORF">BaRGS_00033675</name>
</gene>
<dbReference type="PANTHER" id="PTHR28588:SF1">
    <property type="entry name" value="HAUS AUGMIN-LIKE COMPLEX SUBUNIT 5"/>
    <property type="match status" value="1"/>
</dbReference>
<dbReference type="EMBL" id="JACVVK020000416">
    <property type="protein sequence ID" value="KAK7475062.1"/>
    <property type="molecule type" value="Genomic_DNA"/>
</dbReference>
<evidence type="ECO:0000256" key="1">
    <source>
        <dbReference type="SAM" id="Coils"/>
    </source>
</evidence>
<evidence type="ECO:0008006" key="4">
    <source>
        <dbReference type="Google" id="ProtNLM"/>
    </source>
</evidence>
<evidence type="ECO:0000313" key="2">
    <source>
        <dbReference type="EMBL" id="KAK7475062.1"/>
    </source>
</evidence>
<dbReference type="AlphaFoldDB" id="A0ABD0JJD8"/>
<dbReference type="InterPro" id="IPR029131">
    <property type="entry name" value="HAUS5"/>
</dbReference>
<protein>
    <recommendedName>
        <fullName evidence="4">HAUS augmin-like complex subunit 5</fullName>
    </recommendedName>
</protein>
<accession>A0ABD0JJD8</accession>
<feature type="coiled-coil region" evidence="1">
    <location>
        <begin position="124"/>
        <end position="158"/>
    </location>
</feature>
<reference evidence="2 3" key="1">
    <citation type="journal article" date="2023" name="Sci. Data">
        <title>Genome assembly of the Korean intertidal mud-creeper Batillaria attramentaria.</title>
        <authorList>
            <person name="Patra A.K."/>
            <person name="Ho P.T."/>
            <person name="Jun S."/>
            <person name="Lee S.J."/>
            <person name="Kim Y."/>
            <person name="Won Y.J."/>
        </authorList>
    </citation>
    <scope>NUCLEOTIDE SEQUENCE [LARGE SCALE GENOMIC DNA]</scope>
    <source>
        <strain evidence="2">Wonlab-2016</strain>
    </source>
</reference>
<dbReference type="Pfam" id="PF14817">
    <property type="entry name" value="HAUS5"/>
    <property type="match status" value="1"/>
</dbReference>
<sequence>MTASNTDADIATQLHAWAVKEMHFRPQGAFLSSKMPSPDDLKGICRGTQQADLWRYVITHVHSVQTVKKVRGNLQLYPLLLMKISVSPYAVQYKSDKKYMEEHQALMEQRAQLVGEVTTVLSEVQQLEHEIHRVSKDVQKAEREYQQETESLRDLGRKTCLLNVYRAKCRENTAQCNAYSDQIDAKTTTYSKRIMDAALHLRPDDPSTSLGTLLETSAEKQVRETCEMIGKFLQETLQGTFGRDKSAFKMSKDQLWDLVKDTLSGLDIRQVVGSLVHMSREGVHTLREHTLKINISQDAKKLRFKYEKGGILRDISTPPTKLQSVQQLLEECQMKHVMRFVETEKHRNEAHTHIQALEATRTKIIAALKRYFSSIQHGNLGLAVSLVQAKLDLTADTTAKECYRQEAESLKEKVAEGHTDRQTLLTIHRKIQDFTDLARAKQDLIQIVARQNGGAQTRLAAHKRDLTQYIMRSLLDHELETLTVTATLKDSVTAEVEKFVSLALPYLAFIYLDRSTKCGLPDLSIYHNSHPTAIRMRQGLQATLTHLHFPWYKAAECILLHCVRLKQEVDDNEEQARIMRESCCRVRLASGVQTNLDNVTELCHKVNAQDKEELEKLLPLLQKRISQGARASTECIKVKDSVQAWWDQPAQFLTPWLKVDDMTYQQWYNKWRIIATKIRQLYVNK</sequence>